<dbReference type="AlphaFoldDB" id="A0AAV4XN61"/>
<evidence type="ECO:0000313" key="1">
    <source>
        <dbReference type="EMBL" id="GIY96577.1"/>
    </source>
</evidence>
<organism evidence="1 2">
    <name type="scientific">Caerostris extrusa</name>
    <name type="common">Bark spider</name>
    <name type="synonym">Caerostris bankana</name>
    <dbReference type="NCBI Taxonomy" id="172846"/>
    <lineage>
        <taxon>Eukaryota</taxon>
        <taxon>Metazoa</taxon>
        <taxon>Ecdysozoa</taxon>
        <taxon>Arthropoda</taxon>
        <taxon>Chelicerata</taxon>
        <taxon>Arachnida</taxon>
        <taxon>Araneae</taxon>
        <taxon>Araneomorphae</taxon>
        <taxon>Entelegynae</taxon>
        <taxon>Araneoidea</taxon>
        <taxon>Araneidae</taxon>
        <taxon>Caerostris</taxon>
    </lineage>
</organism>
<comment type="caution">
    <text evidence="1">The sequence shown here is derived from an EMBL/GenBank/DDBJ whole genome shotgun (WGS) entry which is preliminary data.</text>
</comment>
<dbReference type="EMBL" id="BPLR01018063">
    <property type="protein sequence ID" value="GIY96577.1"/>
    <property type="molecule type" value="Genomic_DNA"/>
</dbReference>
<evidence type="ECO:0000313" key="2">
    <source>
        <dbReference type="Proteomes" id="UP001054945"/>
    </source>
</evidence>
<keyword evidence="2" id="KW-1185">Reference proteome</keyword>
<sequence length="71" mass="7988">MTTSSQEAASLVNWLPQSKVIADGQKKPHLFVDKTWGLDIRRLDPRIGMIVERGSVYMLILKAIGQHKRSA</sequence>
<dbReference type="Proteomes" id="UP001054945">
    <property type="component" value="Unassembled WGS sequence"/>
</dbReference>
<gene>
    <name evidence="1" type="ORF">CEXT_660541</name>
</gene>
<accession>A0AAV4XN61</accession>
<reference evidence="1 2" key="1">
    <citation type="submission" date="2021-06" db="EMBL/GenBank/DDBJ databases">
        <title>Caerostris extrusa draft genome.</title>
        <authorList>
            <person name="Kono N."/>
            <person name="Arakawa K."/>
        </authorList>
    </citation>
    <scope>NUCLEOTIDE SEQUENCE [LARGE SCALE GENOMIC DNA]</scope>
</reference>
<name>A0AAV4XN61_CAEEX</name>
<protein>
    <submittedName>
        <fullName evidence="1">Uncharacterized protein</fullName>
    </submittedName>
</protein>
<proteinExistence type="predicted"/>